<reference evidence="2 3" key="1">
    <citation type="journal article" date="2016" name="Nat. Commun.">
        <title>Extremotolerant tardigrade genome and improved radiotolerance of human cultured cells by tardigrade-unique protein.</title>
        <authorList>
            <person name="Hashimoto T."/>
            <person name="Horikawa D.D."/>
            <person name="Saito Y."/>
            <person name="Kuwahara H."/>
            <person name="Kozuka-Hata H."/>
            <person name="Shin-I T."/>
            <person name="Minakuchi Y."/>
            <person name="Ohishi K."/>
            <person name="Motoyama A."/>
            <person name="Aizu T."/>
            <person name="Enomoto A."/>
            <person name="Kondo K."/>
            <person name="Tanaka S."/>
            <person name="Hara Y."/>
            <person name="Koshikawa S."/>
            <person name="Sagara H."/>
            <person name="Miura T."/>
            <person name="Yokobori S."/>
            <person name="Miyagawa K."/>
            <person name="Suzuki Y."/>
            <person name="Kubo T."/>
            <person name="Oyama M."/>
            <person name="Kohara Y."/>
            <person name="Fujiyama A."/>
            <person name="Arakawa K."/>
            <person name="Katayama T."/>
            <person name="Toyoda A."/>
            <person name="Kunieda T."/>
        </authorList>
    </citation>
    <scope>NUCLEOTIDE SEQUENCE [LARGE SCALE GENOMIC DNA]</scope>
    <source>
        <strain evidence="2 3">YOKOZUNA-1</strain>
    </source>
</reference>
<dbReference type="Pfam" id="PF00651">
    <property type="entry name" value="BTB"/>
    <property type="match status" value="1"/>
</dbReference>
<keyword evidence="3" id="KW-1185">Reference proteome</keyword>
<evidence type="ECO:0000313" key="3">
    <source>
        <dbReference type="Proteomes" id="UP000186922"/>
    </source>
</evidence>
<protein>
    <recommendedName>
        <fullName evidence="1">BTB domain-containing protein</fullName>
    </recommendedName>
</protein>
<comment type="caution">
    <text evidence="2">The sequence shown here is derived from an EMBL/GenBank/DDBJ whole genome shotgun (WGS) entry which is preliminary data.</text>
</comment>
<dbReference type="AlphaFoldDB" id="A0A1D1W6W2"/>
<dbReference type="InterPro" id="IPR011333">
    <property type="entry name" value="SKP1/BTB/POZ_sf"/>
</dbReference>
<proteinExistence type="predicted"/>
<dbReference type="EMBL" id="BDGG01000021">
    <property type="protein sequence ID" value="GAV09157.1"/>
    <property type="molecule type" value="Genomic_DNA"/>
</dbReference>
<feature type="domain" description="BTB" evidence="1">
    <location>
        <begin position="261"/>
        <end position="326"/>
    </location>
</feature>
<dbReference type="PROSITE" id="PS50097">
    <property type="entry name" value="BTB"/>
    <property type="match status" value="1"/>
</dbReference>
<sequence>MSGQRRGGSCGHWPVRQRSCWETHCEPSATCALPIACDGLQRGQRLSSAHCVVNTQFLHIVFRCQGQHIFTVGPRQKKPMLTCETVDGSYCTKWALHFYPDGHPSNYSHPDMEWFPARYIPDDQKFASLYVRLKEGPHEMVEARMMTTVLNGDSDIDSAVATNMERFMQCPRMKVDEFYKEAAGHGWPKLFSTASLKGFSAGFTCVVSLQILQPGTLSSVALSLRRVSRISFAFRDHHQHHVRTPAVMATLRHSSAHQARYDAVLQSADWQHVKAHRFVLAGKSNLFRRLLRKDQGQPFVYKCHLSLRQLHLLLDLMYLDRLPSRSRAVTVELQELAKDFELVTIARALERDLALFDPLPVIRHLHRVTKPLLCNSIIVRKRKAKHSTLQKLHNKV</sequence>
<dbReference type="OrthoDB" id="10062552at2759"/>
<evidence type="ECO:0000313" key="2">
    <source>
        <dbReference type="EMBL" id="GAV09157.1"/>
    </source>
</evidence>
<gene>
    <name evidence="2" type="primary">RvY_18749-1</name>
    <name evidence="2" type="synonym">RvY_18749.1</name>
    <name evidence="2" type="ORF">RvY_18749</name>
</gene>
<dbReference type="Gene3D" id="2.60.210.10">
    <property type="entry name" value="Apoptosis, Tumor Necrosis Factor Receptor Associated Protein 2, Chain A"/>
    <property type="match status" value="1"/>
</dbReference>
<dbReference type="Gene3D" id="3.30.710.10">
    <property type="entry name" value="Potassium Channel Kv1.1, Chain A"/>
    <property type="match status" value="1"/>
</dbReference>
<organism evidence="2 3">
    <name type="scientific">Ramazzottius varieornatus</name>
    <name type="common">Water bear</name>
    <name type="synonym">Tardigrade</name>
    <dbReference type="NCBI Taxonomy" id="947166"/>
    <lineage>
        <taxon>Eukaryota</taxon>
        <taxon>Metazoa</taxon>
        <taxon>Ecdysozoa</taxon>
        <taxon>Tardigrada</taxon>
        <taxon>Eutardigrada</taxon>
        <taxon>Parachela</taxon>
        <taxon>Hypsibioidea</taxon>
        <taxon>Ramazzottiidae</taxon>
        <taxon>Ramazzottius</taxon>
    </lineage>
</organism>
<dbReference type="Proteomes" id="UP000186922">
    <property type="component" value="Unassembled WGS sequence"/>
</dbReference>
<dbReference type="InterPro" id="IPR000210">
    <property type="entry name" value="BTB/POZ_dom"/>
</dbReference>
<dbReference type="SUPFAM" id="SSF54695">
    <property type="entry name" value="POZ domain"/>
    <property type="match status" value="1"/>
</dbReference>
<evidence type="ECO:0000259" key="1">
    <source>
        <dbReference type="PROSITE" id="PS50097"/>
    </source>
</evidence>
<accession>A0A1D1W6W2</accession>
<name>A0A1D1W6W2_RAMVA</name>
<dbReference type="InterPro" id="IPR008974">
    <property type="entry name" value="TRAF-like"/>
</dbReference>